<gene>
    <name evidence="2" type="ORF">H8R10_04875</name>
</gene>
<accession>A0A8I0KUC8</accession>
<evidence type="ECO:0000256" key="1">
    <source>
        <dbReference type="ARBA" id="ARBA00006479"/>
    </source>
</evidence>
<dbReference type="AlphaFoldDB" id="A0A8I0KUC8"/>
<dbReference type="Gene3D" id="1.10.10.10">
    <property type="entry name" value="Winged helix-like DNA-binding domain superfamily/Winged helix DNA-binding domain"/>
    <property type="match status" value="1"/>
</dbReference>
<dbReference type="InterPro" id="IPR000600">
    <property type="entry name" value="ROK"/>
</dbReference>
<dbReference type="Pfam" id="PF00480">
    <property type="entry name" value="ROK"/>
    <property type="match status" value="1"/>
</dbReference>
<dbReference type="PANTHER" id="PTHR18964:SF149">
    <property type="entry name" value="BIFUNCTIONAL UDP-N-ACETYLGLUCOSAMINE 2-EPIMERASE_N-ACETYLMANNOSAMINE KINASE"/>
    <property type="match status" value="1"/>
</dbReference>
<proteinExistence type="inferred from homology"/>
<dbReference type="SUPFAM" id="SSF53067">
    <property type="entry name" value="Actin-like ATPase domain"/>
    <property type="match status" value="2"/>
</dbReference>
<dbReference type="InterPro" id="IPR036390">
    <property type="entry name" value="WH_DNA-bd_sf"/>
</dbReference>
<evidence type="ECO:0000313" key="2">
    <source>
        <dbReference type="EMBL" id="MBD3689558.1"/>
    </source>
</evidence>
<evidence type="ECO:0000313" key="3">
    <source>
        <dbReference type="Proteomes" id="UP000627538"/>
    </source>
</evidence>
<reference evidence="2 3" key="1">
    <citation type="submission" date="2020-08" db="EMBL/GenBank/DDBJ databases">
        <title>Winkia gen. nov., sp. nov., isolated from faeces of the Anser albifrons in China.</title>
        <authorList>
            <person name="Liu Q."/>
        </authorList>
    </citation>
    <scope>NUCLEOTIDE SEQUENCE [LARGE SCALE GENOMIC DNA]</scope>
    <source>
        <strain evidence="2 3">C62</strain>
    </source>
</reference>
<dbReference type="EMBL" id="JACRUO010000001">
    <property type="protein sequence ID" value="MBD3689558.1"/>
    <property type="molecule type" value="Genomic_DNA"/>
</dbReference>
<name>A0A8I0KUC8_9ACTO</name>
<keyword evidence="3" id="KW-1185">Reference proteome</keyword>
<sequence length="415" mass="42278">MPRPSSVLVPRSRASVTGSAVRATNAAAVLHAILAADDGISRARIATAVGSTKATVSKFVDDFARAGLVSETPAPASGRGRPGIAVRARPGAVLALGLEINVNSLRARVIDLAGTVIAEDIAPTPVTRRPADALAALADLAQTTRERALARACTDLGTGAPVPRYLGCGLALPGLISPTEVAIAPNLGWRHIPLAEITAPLEALGPALIANEADLAAYALAHPRPGVAAETESFIYVSGEVGIGAGLVLSHAPVDGAHGWSGEIGHICVNPEGPRCGCGATGCLESYLGLRALAAAAGLAPDAHAEDIDAAAHRGSQQARRALTEGGKALGRALAAVINILDIPAAILGGNIAELASWLVPPARAELYRRVPHAEWSTPQLRVRTHSANLAATGAAHRVLQRLVDDPLAELADPA</sequence>
<dbReference type="InterPro" id="IPR036388">
    <property type="entry name" value="WH-like_DNA-bd_sf"/>
</dbReference>
<organism evidence="2 3">
    <name type="scientific">Nanchangia anserum</name>
    <dbReference type="NCBI Taxonomy" id="2692125"/>
    <lineage>
        <taxon>Bacteria</taxon>
        <taxon>Bacillati</taxon>
        <taxon>Actinomycetota</taxon>
        <taxon>Actinomycetes</taxon>
        <taxon>Actinomycetales</taxon>
        <taxon>Actinomycetaceae</taxon>
        <taxon>Nanchangia</taxon>
    </lineage>
</organism>
<dbReference type="PANTHER" id="PTHR18964">
    <property type="entry name" value="ROK (REPRESSOR, ORF, KINASE) FAMILY"/>
    <property type="match status" value="1"/>
</dbReference>
<dbReference type="Gene3D" id="3.30.420.40">
    <property type="match status" value="2"/>
</dbReference>
<dbReference type="InterPro" id="IPR043129">
    <property type="entry name" value="ATPase_NBD"/>
</dbReference>
<dbReference type="Proteomes" id="UP000627538">
    <property type="component" value="Unassembled WGS sequence"/>
</dbReference>
<dbReference type="SUPFAM" id="SSF46785">
    <property type="entry name" value="Winged helix' DNA-binding domain"/>
    <property type="match status" value="1"/>
</dbReference>
<comment type="caution">
    <text evidence="2">The sequence shown here is derived from an EMBL/GenBank/DDBJ whole genome shotgun (WGS) entry which is preliminary data.</text>
</comment>
<protein>
    <submittedName>
        <fullName evidence="2">ROK family transcriptional regulator</fullName>
    </submittedName>
</protein>
<comment type="similarity">
    <text evidence="1">Belongs to the ROK (NagC/XylR) family.</text>
</comment>